<reference evidence="7 8" key="1">
    <citation type="journal article" date="2019" name="Int. J. Syst. Evol. Microbiol.">
        <title>The Global Catalogue of Microorganisms (GCM) 10K type strain sequencing project: providing services to taxonomists for standard genome sequencing and annotation.</title>
        <authorList>
            <consortium name="The Broad Institute Genomics Platform"/>
            <consortium name="The Broad Institute Genome Sequencing Center for Infectious Disease"/>
            <person name="Wu L."/>
            <person name="Ma J."/>
        </authorList>
    </citation>
    <scope>NUCLEOTIDE SEQUENCE [LARGE SCALE GENOMIC DNA]</scope>
    <source>
        <strain evidence="7 8">GX26</strain>
    </source>
</reference>
<protein>
    <submittedName>
        <fullName evidence="7">Site-2 protease family protein</fullName>
    </submittedName>
</protein>
<evidence type="ECO:0000313" key="8">
    <source>
        <dbReference type="Proteomes" id="UP001596395"/>
    </source>
</evidence>
<accession>A0ABD5VBI5</accession>
<dbReference type="PANTHER" id="PTHR13325:SF3">
    <property type="entry name" value="MEMBRANE-BOUND TRANSCRIPTION FACTOR SITE-2 PROTEASE"/>
    <property type="match status" value="1"/>
</dbReference>
<feature type="transmembrane region" description="Helical" evidence="5">
    <location>
        <begin position="59"/>
        <end position="80"/>
    </location>
</feature>
<dbReference type="Proteomes" id="UP001596395">
    <property type="component" value="Unassembled WGS sequence"/>
</dbReference>
<keyword evidence="7" id="KW-0645">Protease</keyword>
<evidence type="ECO:0000256" key="4">
    <source>
        <dbReference type="ARBA" id="ARBA00023136"/>
    </source>
</evidence>
<dbReference type="InterPro" id="IPR008915">
    <property type="entry name" value="Peptidase_M50"/>
</dbReference>
<evidence type="ECO:0000259" key="6">
    <source>
        <dbReference type="Pfam" id="PF02163"/>
    </source>
</evidence>
<dbReference type="AlphaFoldDB" id="A0ABD5VBI5"/>
<dbReference type="GO" id="GO:0012505">
    <property type="term" value="C:endomembrane system"/>
    <property type="evidence" value="ECO:0007669"/>
    <property type="project" value="UniProtKB-SubCell"/>
</dbReference>
<proteinExistence type="predicted"/>
<dbReference type="RefSeq" id="WP_336348560.1">
    <property type="nucleotide sequence ID" value="NZ_JAZAQL010000001.1"/>
</dbReference>
<dbReference type="GO" id="GO:0008233">
    <property type="term" value="F:peptidase activity"/>
    <property type="evidence" value="ECO:0007669"/>
    <property type="project" value="UniProtKB-KW"/>
</dbReference>
<organism evidence="7 8">
    <name type="scientific">Halorubellus litoreus</name>
    <dbReference type="NCBI Taxonomy" id="755308"/>
    <lineage>
        <taxon>Archaea</taxon>
        <taxon>Methanobacteriati</taxon>
        <taxon>Methanobacteriota</taxon>
        <taxon>Stenosarchaea group</taxon>
        <taxon>Halobacteria</taxon>
        <taxon>Halobacteriales</taxon>
        <taxon>Halorubellaceae</taxon>
        <taxon>Halorubellus</taxon>
    </lineage>
</organism>
<feature type="transmembrane region" description="Helical" evidence="5">
    <location>
        <begin position="282"/>
        <end position="304"/>
    </location>
</feature>
<comment type="subcellular location">
    <subcellularLocation>
        <location evidence="1">Endomembrane system</location>
        <topology evidence="1">Multi-pass membrane protein</topology>
    </subcellularLocation>
</comment>
<evidence type="ECO:0000256" key="5">
    <source>
        <dbReference type="SAM" id="Phobius"/>
    </source>
</evidence>
<keyword evidence="4 5" id="KW-0472">Membrane</keyword>
<feature type="transmembrane region" description="Helical" evidence="5">
    <location>
        <begin position="182"/>
        <end position="204"/>
    </location>
</feature>
<comment type="caution">
    <text evidence="7">The sequence shown here is derived from an EMBL/GenBank/DDBJ whole genome shotgun (WGS) entry which is preliminary data.</text>
</comment>
<keyword evidence="3 5" id="KW-1133">Transmembrane helix</keyword>
<evidence type="ECO:0000256" key="2">
    <source>
        <dbReference type="ARBA" id="ARBA00022692"/>
    </source>
</evidence>
<dbReference type="InterPro" id="IPR001193">
    <property type="entry name" value="MBTPS2"/>
</dbReference>
<feature type="domain" description="Peptidase M50" evidence="6">
    <location>
        <begin position="116"/>
        <end position="279"/>
    </location>
</feature>
<gene>
    <name evidence="7" type="ORF">ACFQGB_01520</name>
</gene>
<feature type="transmembrane region" description="Helical" evidence="5">
    <location>
        <begin position="107"/>
        <end position="126"/>
    </location>
</feature>
<keyword evidence="8" id="KW-1185">Reference proteome</keyword>
<dbReference type="Pfam" id="PF02163">
    <property type="entry name" value="Peptidase_M50"/>
    <property type="match status" value="1"/>
</dbReference>
<dbReference type="EMBL" id="JBHSXN010000001">
    <property type="protein sequence ID" value="MFC6951530.1"/>
    <property type="molecule type" value="Genomic_DNA"/>
</dbReference>
<evidence type="ECO:0000256" key="3">
    <source>
        <dbReference type="ARBA" id="ARBA00022989"/>
    </source>
</evidence>
<sequence length="305" mass="31433">MEAFERAKRGFEAVESRVNDRLPGCLKVGFLTLYLYSDRGNGVVDAVADRGPWRRWHDVGVAILAVVMASGLAAVGWVAVAVATRDVEATAANQANNVLAIPGVNDFMPLAATGYVVLALLVATVVHEGGHAIGFRIEGVDLDELGVALLFGVLPIAAYAKPAESLDAVPARGRLRVFAAGVANNVAVTALVGVGFLVVGVGAVTDAYLAYFGWLYTTAAAPTAADVAGLGVAVNALFWTGFLNANLAVLNALPIWPFDGGKATRVVLELAGDAVGIRDTRAVWVAASALTAGIVAFVVVGPTVL</sequence>
<name>A0ABD5VBI5_9EURY</name>
<dbReference type="GO" id="GO:0006508">
    <property type="term" value="P:proteolysis"/>
    <property type="evidence" value="ECO:0007669"/>
    <property type="project" value="UniProtKB-KW"/>
</dbReference>
<keyword evidence="7" id="KW-0378">Hydrolase</keyword>
<dbReference type="PANTHER" id="PTHR13325">
    <property type="entry name" value="PROTEASE M50 MEMBRANE-BOUND TRANSCRIPTION FACTOR SITE 2 PROTEASE"/>
    <property type="match status" value="1"/>
</dbReference>
<evidence type="ECO:0000313" key="7">
    <source>
        <dbReference type="EMBL" id="MFC6951530.1"/>
    </source>
</evidence>
<keyword evidence="2 5" id="KW-0812">Transmembrane</keyword>
<evidence type="ECO:0000256" key="1">
    <source>
        <dbReference type="ARBA" id="ARBA00004127"/>
    </source>
</evidence>